<proteinExistence type="inferred from homology"/>
<evidence type="ECO:0000256" key="8">
    <source>
        <dbReference type="ARBA" id="ARBA00022763"/>
    </source>
</evidence>
<accession>A0A8J5QI68</accession>
<dbReference type="FunFam" id="3.40.50.10130:FF:000011">
    <property type="entry name" value="Crossover junction endonuclease MUS81"/>
    <property type="match status" value="1"/>
</dbReference>
<evidence type="ECO:0000256" key="5">
    <source>
        <dbReference type="ARBA" id="ARBA00022722"/>
    </source>
</evidence>
<evidence type="ECO:0000256" key="15">
    <source>
        <dbReference type="RuleBase" id="RU369042"/>
    </source>
</evidence>
<dbReference type="GO" id="GO:0046872">
    <property type="term" value="F:metal ion binding"/>
    <property type="evidence" value="ECO:0007669"/>
    <property type="project" value="UniProtKB-UniRule"/>
</dbReference>
<dbReference type="Pfam" id="PF02732">
    <property type="entry name" value="ERCC4"/>
    <property type="match status" value="1"/>
</dbReference>
<evidence type="ECO:0000256" key="3">
    <source>
        <dbReference type="ARBA" id="ARBA00010015"/>
    </source>
</evidence>
<keyword evidence="6 15" id="KW-0479">Metal-binding</keyword>
<keyword evidence="12 15" id="KW-0234">DNA repair</keyword>
<evidence type="ECO:0000259" key="17">
    <source>
        <dbReference type="SMART" id="SM00891"/>
    </source>
</evidence>
<dbReference type="Proteomes" id="UP000694255">
    <property type="component" value="Unassembled WGS sequence"/>
</dbReference>
<dbReference type="GO" id="GO:0006308">
    <property type="term" value="P:DNA catabolic process"/>
    <property type="evidence" value="ECO:0007669"/>
    <property type="project" value="UniProtKB-UniRule"/>
</dbReference>
<evidence type="ECO:0000256" key="16">
    <source>
        <dbReference type="SAM" id="MobiDB-lite"/>
    </source>
</evidence>
<dbReference type="InterPro" id="IPR047416">
    <property type="entry name" value="XPF_nuclease_Mus81"/>
</dbReference>
<sequence>MALLYNKALVEVRKYPNLINDMKTLQSIKFVGVKTAVMLKNKLISHCKSQGIEIPRGFLNDAEKHTLDLKKQQKRSVLDIDLAGDDNDNEKDARPAKKPKRVTAPKEYVPKHRSGGFAILLALYLTDSQAQRGMIREEIATAATPYCDKALTSNAAAGEYYSAWNSIKTLIKQDLVTASGRVPKQYFLTDKGRILAEKLRTTEGIQQQPLDASSSSSAGNSNIAEISFDNGIRYESSFEKSSPITKKTTNILQQNDGLLYSSPLSKPPIVLHNPAHNNKLIQEALSSSRNANTSMTHDPQSRNLDGVKYEIWSRTEYEIILIIDNREIRSHQERDYFSKRLDTFGIKCEVRPLSAGDAVWIARNYRTGKEAILNYICERKRLDDLASSITDGRFQEQKNRLKKTGMKHCYYIIEDMATSVDRVHNLADSIQTAVSQTITNSNLYLRRFRDINETTAFLASNTQVIDDLTKEKNLILIKPNNIKNQDEYSQLMLKFRNKFETKLKNEKYECVHQFQIFQEMMGKSTSMTVKEIFLLMLMSIRGVSLEKAIVIQNKFPTPKSLLEFYHVQHRDSSEDIKKSLMMEEFKFQVGNKKIGKVVSEKIYDIWGK</sequence>
<evidence type="ECO:0000256" key="13">
    <source>
        <dbReference type="ARBA" id="ARBA00023242"/>
    </source>
</evidence>
<feature type="region of interest" description="Disordered" evidence="16">
    <location>
        <begin position="82"/>
        <end position="103"/>
    </location>
</feature>
<evidence type="ECO:0000256" key="12">
    <source>
        <dbReference type="ARBA" id="ARBA00023204"/>
    </source>
</evidence>
<evidence type="ECO:0000256" key="14">
    <source>
        <dbReference type="ARBA" id="ARBA00023254"/>
    </source>
</evidence>
<dbReference type="CDD" id="cd21036">
    <property type="entry name" value="WH_MUS81"/>
    <property type="match status" value="1"/>
</dbReference>
<evidence type="ECO:0000256" key="1">
    <source>
        <dbReference type="ARBA" id="ARBA00001946"/>
    </source>
</evidence>
<dbReference type="InterPro" id="IPR033309">
    <property type="entry name" value="Mus81"/>
</dbReference>
<dbReference type="Pfam" id="PF21136">
    <property type="entry name" value="WHD_MUS81"/>
    <property type="match status" value="1"/>
</dbReference>
<keyword evidence="5 15" id="KW-0540">Nuclease</keyword>
<organism evidence="18 19">
    <name type="scientific">[Candida] subhashii</name>
    <dbReference type="NCBI Taxonomy" id="561895"/>
    <lineage>
        <taxon>Eukaryota</taxon>
        <taxon>Fungi</taxon>
        <taxon>Dikarya</taxon>
        <taxon>Ascomycota</taxon>
        <taxon>Saccharomycotina</taxon>
        <taxon>Pichiomycetes</taxon>
        <taxon>Debaryomycetaceae</taxon>
        <taxon>Spathaspora</taxon>
    </lineage>
</organism>
<dbReference type="GO" id="GO:0005634">
    <property type="term" value="C:nucleus"/>
    <property type="evidence" value="ECO:0007669"/>
    <property type="project" value="UniProtKB-SubCell"/>
</dbReference>
<evidence type="ECO:0000313" key="18">
    <source>
        <dbReference type="EMBL" id="KAG7662454.1"/>
    </source>
</evidence>
<dbReference type="CDD" id="cd20074">
    <property type="entry name" value="XPF_nuclease_Mus81"/>
    <property type="match status" value="1"/>
</dbReference>
<comment type="subcellular location">
    <subcellularLocation>
        <location evidence="2 15">Nucleus</location>
    </subcellularLocation>
</comment>
<dbReference type="AlphaFoldDB" id="A0A8J5QI68"/>
<keyword evidence="10 15" id="KW-0460">Magnesium</keyword>
<evidence type="ECO:0000313" key="19">
    <source>
        <dbReference type="Proteomes" id="UP000694255"/>
    </source>
</evidence>
<comment type="similarity">
    <text evidence="3 15">Belongs to the XPF family.</text>
</comment>
<keyword evidence="7 15" id="KW-0255">Endonuclease</keyword>
<dbReference type="GO" id="GO:0000727">
    <property type="term" value="P:double-strand break repair via break-induced replication"/>
    <property type="evidence" value="ECO:0007669"/>
    <property type="project" value="UniProtKB-UniRule"/>
</dbReference>
<dbReference type="FunFam" id="1.10.10.10:FF:000307">
    <property type="entry name" value="Crossover junction endonuclease MUS81"/>
    <property type="match status" value="1"/>
</dbReference>
<dbReference type="GO" id="GO:0048476">
    <property type="term" value="C:Holliday junction resolvase complex"/>
    <property type="evidence" value="ECO:0007669"/>
    <property type="project" value="UniProtKB-UniRule"/>
</dbReference>
<keyword evidence="9 15" id="KW-0378">Hydrolase</keyword>
<dbReference type="PANTHER" id="PTHR13451:SF0">
    <property type="entry name" value="CROSSOVER JUNCTION ENDONUCLEASE MUS81"/>
    <property type="match status" value="1"/>
</dbReference>
<comment type="caution">
    <text evidence="18">The sequence shown here is derived from an EMBL/GenBank/DDBJ whole genome shotgun (WGS) entry which is preliminary data.</text>
</comment>
<evidence type="ECO:0000256" key="6">
    <source>
        <dbReference type="ARBA" id="ARBA00022723"/>
    </source>
</evidence>
<dbReference type="GO" id="GO:0008821">
    <property type="term" value="F:crossover junction DNA endonuclease activity"/>
    <property type="evidence" value="ECO:0007669"/>
    <property type="project" value="UniProtKB-UniRule"/>
</dbReference>
<keyword evidence="8 15" id="KW-0227">DNA damage</keyword>
<comment type="cofactor">
    <cofactor evidence="1 15">
        <name>Mg(2+)</name>
        <dbReference type="ChEBI" id="CHEBI:18420"/>
    </cofactor>
</comment>
<evidence type="ECO:0000256" key="2">
    <source>
        <dbReference type="ARBA" id="ARBA00004123"/>
    </source>
</evidence>
<evidence type="ECO:0000256" key="7">
    <source>
        <dbReference type="ARBA" id="ARBA00022759"/>
    </source>
</evidence>
<dbReference type="PANTHER" id="PTHR13451">
    <property type="entry name" value="CLASS II CROSSOVER JUNCTION ENDONUCLEASE MUS81"/>
    <property type="match status" value="1"/>
</dbReference>
<dbReference type="InterPro" id="IPR047417">
    <property type="entry name" value="WHD_MUS81"/>
</dbReference>
<dbReference type="GO" id="GO:0000712">
    <property type="term" value="P:resolution of meiotic recombination intermediates"/>
    <property type="evidence" value="ECO:0007669"/>
    <property type="project" value="UniProtKB-ARBA"/>
</dbReference>
<dbReference type="EMBL" id="JAGSYN010000178">
    <property type="protein sequence ID" value="KAG7662454.1"/>
    <property type="molecule type" value="Genomic_DNA"/>
</dbReference>
<keyword evidence="11 15" id="KW-0233">DNA recombination</keyword>
<evidence type="ECO:0000256" key="4">
    <source>
        <dbReference type="ARBA" id="ARBA00017114"/>
    </source>
</evidence>
<comment type="function">
    <text evidence="15">Interacts with EME1 to form a DNA structure-specific endonuclease with substrate preference for branched DNA structures with a 5'-end at the branch nick. Typical substrates include 3'-flap structures, D-loops, replication forks and nicked Holliday junctions. May be required in mitosis for the processing of stalled or collapsed replication fork intermediates. May be required in meiosis for the repair of meiosis-specific double strand breaks subsequent to single-end invasion (SEI).</text>
</comment>
<feature type="domain" description="ERCC4" evidence="17">
    <location>
        <begin position="320"/>
        <end position="417"/>
    </location>
</feature>
<name>A0A8J5QI68_9ASCO</name>
<gene>
    <name evidence="18" type="ORF">J8A68_003985</name>
</gene>
<dbReference type="GeneID" id="73470785"/>
<reference evidence="18 19" key="1">
    <citation type="journal article" date="2021" name="DNA Res.">
        <title>Genome analysis of Candida subhashii reveals its hybrid nature and dual mitochondrial genome conformations.</title>
        <authorList>
            <person name="Mixao V."/>
            <person name="Hegedusova E."/>
            <person name="Saus E."/>
            <person name="Pryszcz L.P."/>
            <person name="Cillingova A."/>
            <person name="Nosek J."/>
            <person name="Gabaldon T."/>
        </authorList>
    </citation>
    <scope>NUCLEOTIDE SEQUENCE [LARGE SCALE GENOMIC DNA]</scope>
    <source>
        <strain evidence="18 19">CBS 10753</strain>
    </source>
</reference>
<dbReference type="GO" id="GO:0031573">
    <property type="term" value="P:mitotic intra-S DNA damage checkpoint signaling"/>
    <property type="evidence" value="ECO:0007669"/>
    <property type="project" value="TreeGrafter"/>
</dbReference>
<dbReference type="RefSeq" id="XP_049262687.1">
    <property type="nucleotide sequence ID" value="XM_049407895.1"/>
</dbReference>
<protein>
    <recommendedName>
        <fullName evidence="4 15">Crossover junction endonuclease MUS81</fullName>
        <ecNumber evidence="15">3.1.22.-</ecNumber>
    </recommendedName>
</protein>
<dbReference type="EC" id="3.1.22.-" evidence="15"/>
<dbReference type="GO" id="GO:0048257">
    <property type="term" value="F:3'-flap endonuclease activity"/>
    <property type="evidence" value="ECO:0007669"/>
    <property type="project" value="TreeGrafter"/>
</dbReference>
<keyword evidence="14" id="KW-0469">Meiosis</keyword>
<comment type="subunit">
    <text evidence="15">Interacts with EME1.</text>
</comment>
<dbReference type="GO" id="GO:0003677">
    <property type="term" value="F:DNA binding"/>
    <property type="evidence" value="ECO:0007669"/>
    <property type="project" value="UniProtKB-UniRule"/>
</dbReference>
<keyword evidence="13 15" id="KW-0539">Nucleus</keyword>
<evidence type="ECO:0000256" key="10">
    <source>
        <dbReference type="ARBA" id="ARBA00022842"/>
    </source>
</evidence>
<keyword evidence="19" id="KW-1185">Reference proteome</keyword>
<evidence type="ECO:0000256" key="9">
    <source>
        <dbReference type="ARBA" id="ARBA00022801"/>
    </source>
</evidence>
<dbReference type="SMART" id="SM00891">
    <property type="entry name" value="ERCC4"/>
    <property type="match status" value="1"/>
</dbReference>
<dbReference type="OrthoDB" id="5963188at2759"/>
<evidence type="ECO:0000256" key="11">
    <source>
        <dbReference type="ARBA" id="ARBA00023172"/>
    </source>
</evidence>
<dbReference type="InterPro" id="IPR006166">
    <property type="entry name" value="ERCC4_domain"/>
</dbReference>